<dbReference type="Proteomes" id="UP001164286">
    <property type="component" value="Unassembled WGS sequence"/>
</dbReference>
<evidence type="ECO:0000256" key="2">
    <source>
        <dbReference type="ARBA" id="ARBA00022840"/>
    </source>
</evidence>
<dbReference type="GO" id="GO:0004674">
    <property type="term" value="F:protein serine/threonine kinase activity"/>
    <property type="evidence" value="ECO:0007669"/>
    <property type="project" value="TreeGrafter"/>
</dbReference>
<keyword evidence="4" id="KW-0418">Kinase</keyword>
<sequence length="425" mass="47982">MAFLNPSAEPFTPPKLDSTAVSDAVNELPPIDGAEGFSLNELFAALLPHHQLRFERGNVKVYKPKNRAHNISYVVIQGDGSVESRSRLRREVEFLKSDPLITRKHVKIIAEIVELETAPDHSHPSIRGHVAVLDDPGYPPVRMLRDDGRPLDAYQNLYEDRRLPEATVKSLMTQLLSGLEWIHSKGIIHREIQPKRLIVEDDENGDATLKLSDFGRAINASEVNERYLQGIPYYRPPDVHLGSISYGTEYDIWSAGCIYTEMLRGEPLFQSRRRHLIKQVIGVFDFRGSHQELERSRRLAALPWSVEDASWPWYTPKGYTDILGRFWNPTSAAFLNGFLQFDPEARVSATDALKSPYILKKPIQIAKPSAPHMKIEEEQQELEAPQTDSSPVMVDSDQDISLIGLDEAKEVDGITETLESLLGLC</sequence>
<gene>
    <name evidence="4" type="ORF">MKK02DRAFT_30182</name>
</gene>
<dbReference type="InterPro" id="IPR000719">
    <property type="entry name" value="Prot_kinase_dom"/>
</dbReference>
<dbReference type="InterPro" id="IPR011009">
    <property type="entry name" value="Kinase-like_dom_sf"/>
</dbReference>
<dbReference type="PROSITE" id="PS50011">
    <property type="entry name" value="PROTEIN_KINASE_DOM"/>
    <property type="match status" value="1"/>
</dbReference>
<dbReference type="Gene3D" id="1.10.510.10">
    <property type="entry name" value="Transferase(Phosphotransferase) domain 1"/>
    <property type="match status" value="1"/>
</dbReference>
<keyword evidence="5" id="KW-1185">Reference proteome</keyword>
<name>A0AA38H2A3_9TREE</name>
<keyword evidence="2" id="KW-0067">ATP-binding</keyword>
<dbReference type="RefSeq" id="XP_052942123.1">
    <property type="nucleotide sequence ID" value="XM_053087991.1"/>
</dbReference>
<evidence type="ECO:0000313" key="5">
    <source>
        <dbReference type="Proteomes" id="UP001164286"/>
    </source>
</evidence>
<dbReference type="SMART" id="SM00220">
    <property type="entry name" value="S_TKc"/>
    <property type="match status" value="1"/>
</dbReference>
<keyword evidence="1" id="KW-0547">Nucleotide-binding</keyword>
<protein>
    <submittedName>
        <fullName evidence="4">Kinase-like domain-containing protein</fullName>
    </submittedName>
</protein>
<dbReference type="GO" id="GO:0005634">
    <property type="term" value="C:nucleus"/>
    <property type="evidence" value="ECO:0007669"/>
    <property type="project" value="TreeGrafter"/>
</dbReference>
<evidence type="ECO:0000259" key="3">
    <source>
        <dbReference type="PROSITE" id="PS50011"/>
    </source>
</evidence>
<evidence type="ECO:0000256" key="1">
    <source>
        <dbReference type="ARBA" id="ARBA00022741"/>
    </source>
</evidence>
<dbReference type="InterPro" id="IPR050108">
    <property type="entry name" value="CDK"/>
</dbReference>
<feature type="domain" description="Protein kinase" evidence="3">
    <location>
        <begin position="1"/>
        <end position="358"/>
    </location>
</feature>
<dbReference type="PANTHER" id="PTHR24056">
    <property type="entry name" value="CELL DIVISION PROTEIN KINASE"/>
    <property type="match status" value="1"/>
</dbReference>
<accession>A0AA38H2A3</accession>
<dbReference type="Pfam" id="PF00069">
    <property type="entry name" value="Pkinase"/>
    <property type="match status" value="1"/>
</dbReference>
<evidence type="ECO:0000313" key="4">
    <source>
        <dbReference type="EMBL" id="KAI9632346.1"/>
    </source>
</evidence>
<dbReference type="AlphaFoldDB" id="A0AA38H2A3"/>
<dbReference type="GO" id="GO:0005524">
    <property type="term" value="F:ATP binding"/>
    <property type="evidence" value="ECO:0007669"/>
    <property type="project" value="UniProtKB-KW"/>
</dbReference>
<dbReference type="GeneID" id="77727196"/>
<proteinExistence type="predicted"/>
<comment type="caution">
    <text evidence="4">The sequence shown here is derived from an EMBL/GenBank/DDBJ whole genome shotgun (WGS) entry which is preliminary data.</text>
</comment>
<reference evidence="4" key="1">
    <citation type="journal article" date="2022" name="G3 (Bethesda)">
        <title>High quality genome of the basidiomycete yeast Dioszegia hungarica PDD-24b-2 isolated from cloud water.</title>
        <authorList>
            <person name="Jarrige D."/>
            <person name="Haridas S."/>
            <person name="Bleykasten-Grosshans C."/>
            <person name="Joly M."/>
            <person name="Nadalig T."/>
            <person name="Sancelme M."/>
            <person name="Vuilleumier S."/>
            <person name="Grigoriev I.V."/>
            <person name="Amato P."/>
            <person name="Bringel F."/>
        </authorList>
    </citation>
    <scope>NUCLEOTIDE SEQUENCE</scope>
    <source>
        <strain evidence="4">PDD-24b-2</strain>
    </source>
</reference>
<dbReference type="SUPFAM" id="SSF56112">
    <property type="entry name" value="Protein kinase-like (PK-like)"/>
    <property type="match status" value="1"/>
</dbReference>
<dbReference type="EMBL" id="JAKWFO010000014">
    <property type="protein sequence ID" value="KAI9632346.1"/>
    <property type="molecule type" value="Genomic_DNA"/>
</dbReference>
<keyword evidence="4" id="KW-0808">Transferase</keyword>
<organism evidence="4 5">
    <name type="scientific">Dioszegia hungarica</name>
    <dbReference type="NCBI Taxonomy" id="4972"/>
    <lineage>
        <taxon>Eukaryota</taxon>
        <taxon>Fungi</taxon>
        <taxon>Dikarya</taxon>
        <taxon>Basidiomycota</taxon>
        <taxon>Agaricomycotina</taxon>
        <taxon>Tremellomycetes</taxon>
        <taxon>Tremellales</taxon>
        <taxon>Bulleribasidiaceae</taxon>
        <taxon>Dioszegia</taxon>
    </lineage>
</organism>